<dbReference type="InterPro" id="IPR003661">
    <property type="entry name" value="HisK_dim/P_dom"/>
</dbReference>
<evidence type="ECO:0000313" key="11">
    <source>
        <dbReference type="EMBL" id="ABL00216.1"/>
    </source>
</evidence>
<evidence type="ECO:0000256" key="3">
    <source>
        <dbReference type="ARBA" id="ARBA00022553"/>
    </source>
</evidence>
<dbReference type="Pfam" id="PF02518">
    <property type="entry name" value="HATPase_c"/>
    <property type="match status" value="1"/>
</dbReference>
<comment type="catalytic activity">
    <reaction evidence="1">
        <text>ATP + protein L-histidine = ADP + protein N-phospho-L-histidine.</text>
        <dbReference type="EC" id="2.7.13.3"/>
    </reaction>
</comment>
<evidence type="ECO:0000259" key="7">
    <source>
        <dbReference type="PROSITE" id="PS50109"/>
    </source>
</evidence>
<dbReference type="Gene3D" id="3.30.565.10">
    <property type="entry name" value="Histidine kinase-like ATPase, C-terminal domain"/>
    <property type="match status" value="1"/>
</dbReference>
<dbReference type="Gene3D" id="3.30.450.20">
    <property type="entry name" value="PAS domain"/>
    <property type="match status" value="6"/>
</dbReference>
<dbReference type="OrthoDB" id="9777714at2"/>
<dbReference type="EMBL" id="CP000482">
    <property type="protein sequence ID" value="ABL00216.1"/>
    <property type="molecule type" value="Genomic_DNA"/>
</dbReference>
<feature type="domain" description="PAS" evidence="9">
    <location>
        <begin position="274"/>
        <end position="308"/>
    </location>
</feature>
<dbReference type="InterPro" id="IPR001789">
    <property type="entry name" value="Sig_transdc_resp-reg_receiver"/>
</dbReference>
<accession>A1AS95</accession>
<dbReference type="InterPro" id="IPR052162">
    <property type="entry name" value="Sensor_kinase/Photoreceptor"/>
</dbReference>
<dbReference type="SUPFAM" id="SSF52172">
    <property type="entry name" value="CheY-like"/>
    <property type="match status" value="1"/>
</dbReference>
<feature type="domain" description="Response regulatory" evidence="8">
    <location>
        <begin position="1010"/>
        <end position="1130"/>
    </location>
</feature>
<dbReference type="Gene3D" id="1.10.287.130">
    <property type="match status" value="1"/>
</dbReference>
<dbReference type="eggNOG" id="COG2204">
    <property type="taxonomic scope" value="Bacteria"/>
</dbReference>
<name>A1AS95_PELPD</name>
<dbReference type="SMART" id="SM00448">
    <property type="entry name" value="REC"/>
    <property type="match status" value="1"/>
</dbReference>
<dbReference type="AlphaFoldDB" id="A1AS95"/>
<dbReference type="KEGG" id="ppd:Ppro_2611"/>
<dbReference type="SMART" id="SM00091">
    <property type="entry name" value="PAS"/>
    <property type="match status" value="6"/>
</dbReference>
<evidence type="ECO:0000256" key="4">
    <source>
        <dbReference type="ARBA" id="ARBA00022679"/>
    </source>
</evidence>
<dbReference type="Gene3D" id="3.40.50.2300">
    <property type="match status" value="1"/>
</dbReference>
<dbReference type="Proteomes" id="UP000006732">
    <property type="component" value="Chromosome"/>
</dbReference>
<dbReference type="InterPro" id="IPR005467">
    <property type="entry name" value="His_kinase_dom"/>
</dbReference>
<dbReference type="InterPro" id="IPR000700">
    <property type="entry name" value="PAS-assoc_C"/>
</dbReference>
<feature type="domain" description="PAS" evidence="9">
    <location>
        <begin position="141"/>
        <end position="213"/>
    </location>
</feature>
<feature type="domain" description="PAS" evidence="9">
    <location>
        <begin position="638"/>
        <end position="708"/>
    </location>
</feature>
<dbReference type="Pfam" id="PF08448">
    <property type="entry name" value="PAS_4"/>
    <property type="match status" value="1"/>
</dbReference>
<dbReference type="InterPro" id="IPR013656">
    <property type="entry name" value="PAS_4"/>
</dbReference>
<reference evidence="11 12" key="1">
    <citation type="submission" date="2006-10" db="EMBL/GenBank/DDBJ databases">
        <title>Complete sequence of chromosome of Pelobacter propionicus DSM 2379.</title>
        <authorList>
            <consortium name="US DOE Joint Genome Institute"/>
            <person name="Copeland A."/>
            <person name="Lucas S."/>
            <person name="Lapidus A."/>
            <person name="Barry K."/>
            <person name="Detter J.C."/>
            <person name="Glavina del Rio T."/>
            <person name="Hammon N."/>
            <person name="Israni S."/>
            <person name="Dalin E."/>
            <person name="Tice H."/>
            <person name="Pitluck S."/>
            <person name="Saunders E."/>
            <person name="Brettin T."/>
            <person name="Bruce D."/>
            <person name="Han C."/>
            <person name="Tapia R."/>
            <person name="Schmutz J."/>
            <person name="Larimer F."/>
            <person name="Land M."/>
            <person name="Hauser L."/>
            <person name="Kyrpides N."/>
            <person name="Kim E."/>
            <person name="Lovley D."/>
            <person name="Richardson P."/>
        </authorList>
    </citation>
    <scope>NUCLEOTIDE SEQUENCE [LARGE SCALE GENOMIC DNA]</scope>
    <source>
        <strain evidence="12">DSM 2379 / NBRC 103807 / OttBd1</strain>
    </source>
</reference>
<dbReference type="GO" id="GO:0000155">
    <property type="term" value="F:phosphorelay sensor kinase activity"/>
    <property type="evidence" value="ECO:0007669"/>
    <property type="project" value="InterPro"/>
</dbReference>
<feature type="modified residue" description="4-aspartylphosphate" evidence="6">
    <location>
        <position position="1064"/>
    </location>
</feature>
<keyword evidence="12" id="KW-1185">Reference proteome</keyword>
<keyword evidence="5 11" id="KW-0418">Kinase</keyword>
<evidence type="ECO:0000313" key="12">
    <source>
        <dbReference type="Proteomes" id="UP000006732"/>
    </source>
</evidence>
<dbReference type="SMART" id="SM00086">
    <property type="entry name" value="PAC"/>
    <property type="match status" value="6"/>
</dbReference>
<dbReference type="HOGENOM" id="CLU_296085_0_0_7"/>
<dbReference type="SMART" id="SM00387">
    <property type="entry name" value="HATPase_c"/>
    <property type="match status" value="1"/>
</dbReference>
<dbReference type="PROSITE" id="PS50113">
    <property type="entry name" value="PAC"/>
    <property type="match status" value="4"/>
</dbReference>
<dbReference type="PANTHER" id="PTHR43304:SF1">
    <property type="entry name" value="PAC DOMAIN-CONTAINING PROTEIN"/>
    <property type="match status" value="1"/>
</dbReference>
<dbReference type="Pfam" id="PF08447">
    <property type="entry name" value="PAS_3"/>
    <property type="match status" value="2"/>
</dbReference>
<dbReference type="InterPro" id="IPR036097">
    <property type="entry name" value="HisK_dim/P_sf"/>
</dbReference>
<dbReference type="eggNOG" id="COG2202">
    <property type="taxonomic scope" value="Bacteria"/>
</dbReference>
<dbReference type="CDD" id="cd00130">
    <property type="entry name" value="PAS"/>
    <property type="match status" value="6"/>
</dbReference>
<dbReference type="PRINTS" id="PR00344">
    <property type="entry name" value="BCTRLSENSOR"/>
</dbReference>
<dbReference type="PROSITE" id="PS50110">
    <property type="entry name" value="RESPONSE_REGULATORY"/>
    <property type="match status" value="1"/>
</dbReference>
<dbReference type="STRING" id="338966.Ppro_2611"/>
<dbReference type="SUPFAM" id="SSF55785">
    <property type="entry name" value="PYP-like sensor domain (PAS domain)"/>
    <property type="match status" value="6"/>
</dbReference>
<dbReference type="InterPro" id="IPR003594">
    <property type="entry name" value="HATPase_dom"/>
</dbReference>
<feature type="domain" description="PAC" evidence="10">
    <location>
        <begin position="217"/>
        <end position="269"/>
    </location>
</feature>
<dbReference type="InterPro" id="IPR013655">
    <property type="entry name" value="PAS_fold_3"/>
</dbReference>
<dbReference type="CDD" id="cd00082">
    <property type="entry name" value="HisKA"/>
    <property type="match status" value="1"/>
</dbReference>
<dbReference type="NCBIfam" id="TIGR00229">
    <property type="entry name" value="sensory_box"/>
    <property type="match status" value="6"/>
</dbReference>
<dbReference type="Pfam" id="PF00072">
    <property type="entry name" value="Response_reg"/>
    <property type="match status" value="1"/>
</dbReference>
<dbReference type="InterPro" id="IPR035965">
    <property type="entry name" value="PAS-like_dom_sf"/>
</dbReference>
<evidence type="ECO:0000256" key="6">
    <source>
        <dbReference type="PROSITE-ProRule" id="PRU00169"/>
    </source>
</evidence>
<feature type="domain" description="PAC" evidence="10">
    <location>
        <begin position="338"/>
        <end position="388"/>
    </location>
</feature>
<dbReference type="PROSITE" id="PS50109">
    <property type="entry name" value="HIS_KIN"/>
    <property type="match status" value="1"/>
</dbReference>
<evidence type="ECO:0000259" key="9">
    <source>
        <dbReference type="PROSITE" id="PS50112"/>
    </source>
</evidence>
<keyword evidence="4 11" id="KW-0808">Transferase</keyword>
<dbReference type="CDD" id="cd17546">
    <property type="entry name" value="REC_hyHK_CKI1_RcsC-like"/>
    <property type="match status" value="1"/>
</dbReference>
<proteinExistence type="predicted"/>
<organism evidence="11 12">
    <name type="scientific">Pelobacter propionicus (strain DSM 2379 / NBRC 103807 / OttBd1)</name>
    <dbReference type="NCBI Taxonomy" id="338966"/>
    <lineage>
        <taxon>Bacteria</taxon>
        <taxon>Pseudomonadati</taxon>
        <taxon>Thermodesulfobacteriota</taxon>
        <taxon>Desulfuromonadia</taxon>
        <taxon>Desulfuromonadales</taxon>
        <taxon>Desulfuromonadaceae</taxon>
        <taxon>Pelobacter</taxon>
    </lineage>
</organism>
<dbReference type="InterPro" id="IPR004358">
    <property type="entry name" value="Sig_transdc_His_kin-like_C"/>
</dbReference>
<dbReference type="PROSITE" id="PS50112">
    <property type="entry name" value="PAS"/>
    <property type="match status" value="4"/>
</dbReference>
<feature type="domain" description="Histidine kinase" evidence="7">
    <location>
        <begin position="774"/>
        <end position="990"/>
    </location>
</feature>
<evidence type="ECO:0000259" key="8">
    <source>
        <dbReference type="PROSITE" id="PS50110"/>
    </source>
</evidence>
<gene>
    <name evidence="11" type="ordered locus">Ppro_2611</name>
</gene>
<evidence type="ECO:0000259" key="10">
    <source>
        <dbReference type="PROSITE" id="PS50113"/>
    </source>
</evidence>
<dbReference type="SMART" id="SM00388">
    <property type="entry name" value="HisKA"/>
    <property type="match status" value="1"/>
</dbReference>
<keyword evidence="3 6" id="KW-0597">Phosphoprotein</keyword>
<feature type="domain" description="PAC" evidence="10">
    <location>
        <begin position="89"/>
        <end position="140"/>
    </location>
</feature>
<dbReference type="InterPro" id="IPR036890">
    <property type="entry name" value="HATPase_C_sf"/>
</dbReference>
<feature type="domain" description="PAC" evidence="10">
    <location>
        <begin position="586"/>
        <end position="637"/>
    </location>
</feature>
<dbReference type="InterPro" id="IPR013767">
    <property type="entry name" value="PAS_fold"/>
</dbReference>
<dbReference type="eggNOG" id="COG3829">
    <property type="taxonomic scope" value="Bacteria"/>
</dbReference>
<protein>
    <recommendedName>
        <fullName evidence="2">histidine kinase</fullName>
        <ecNumber evidence="2">2.7.13.3</ecNumber>
    </recommendedName>
</protein>
<dbReference type="InterPro" id="IPR011006">
    <property type="entry name" value="CheY-like_superfamily"/>
</dbReference>
<evidence type="ECO:0000256" key="5">
    <source>
        <dbReference type="ARBA" id="ARBA00022777"/>
    </source>
</evidence>
<dbReference type="PANTHER" id="PTHR43304">
    <property type="entry name" value="PHYTOCHROME-LIKE PROTEIN CPH1"/>
    <property type="match status" value="1"/>
</dbReference>
<dbReference type="Pfam" id="PF00989">
    <property type="entry name" value="PAS"/>
    <property type="match status" value="1"/>
</dbReference>
<dbReference type="SUPFAM" id="SSF47384">
    <property type="entry name" value="Homodimeric domain of signal transducing histidine kinase"/>
    <property type="match status" value="1"/>
</dbReference>
<feature type="domain" description="PAS" evidence="9">
    <location>
        <begin position="389"/>
        <end position="460"/>
    </location>
</feature>
<evidence type="ECO:0000256" key="1">
    <source>
        <dbReference type="ARBA" id="ARBA00000085"/>
    </source>
</evidence>
<dbReference type="Pfam" id="PF13426">
    <property type="entry name" value="PAS_9"/>
    <property type="match status" value="2"/>
</dbReference>
<sequence>MRKQPPGYIPHMDDKLSAALLHSIKGIAWECDPLTLRFSHVDQEAESILGYPCRQWVEEQDFWQAHIPTDDAEQCAIQLREAAEKGESREFEHRMAAADGRTVWFRTIVTPLPTEGGSIRLQGVMIDISESRQTRMLLQSSEERFQRAMLGANDGIWDWNLLTDEVYFSPRWKEMLGYAEHELENNLDSWSYLTHPADLQATLTLIKDYVEGRSDTFEAEFRMRHRDGHYICVLSRGLLARDDDGRGTRLVGTHVDITRQRRAEEELYLARYCLDQAPMGIFRLDQDMNVLYANRHACESLGYSREELCRMSVFDFDPQFRREDLPNHLKKRQQRHCMTFEAVHRNRDGVIFPVEITSTHLEYQGEEFLFSFARDITERKRAEQALKEQEELYSVIFNQAPDGVVLVDAETLEFREFNDTACAGLGYSREEFARLSVADINPEYDKEWHRSHINEIISRNYGVFETIHRHRNGSLRNMRISVRTVQIRGCRYLLSFWTDTTEQARLQEELRLREYYQRALLDNFPSAAWIKDREGRFLAVNRQLATFLGLASPQELVDKTIHDVAPSALADQNTAEDRRVLTSGRPKHDEEELPVSGENRWFEVYISPVSIDGQVVGTVGCNWDVTERKKIEQNLRESEERYRRLVELSPDAIFIHSGNRFVFMNQAAARLLGAKTPEELYGRKPLDFIHPDQREMVGQRIDRALERRDNPPIEELMVRLDGSTVPVEMVSVHHTYRGKDAVLAIARDISERMKIQDERVRSQKLESLGLLAGGIAHDFNNILSGILGNISLVCSRLDPDDPLASRLKSCEKATIRATGLTRQLLTFARGGEPVRKVIDPAPLIRESATFVLRGTNVKGDIRMTEGLSCINVDAGQISQVLNNLIINATHSMPGGGVIIISAMNEALHEGNAFNLAPGDYLRITVQDQGCGIPPENLPKIFDPYFTTKRRGSGLGLASAYAIIRRHGGAIEVSSRVGVGTTFTLRLPAQPQVHAADRMVGPGNVLCGSGRILVMDDEEIIREVSREILQCAGYCVESCSDGREALQRFQEAKEKSRPFDAIIMDLTIPGGMGGKEAAQLIRAVDPNAVLIVSSGYSNDPVIATYQQHGFNGSVVKPFSFQSLAGEVQRLINKGK</sequence>
<dbReference type="eggNOG" id="COG4191">
    <property type="taxonomic scope" value="Bacteria"/>
</dbReference>
<dbReference type="GO" id="GO:0006355">
    <property type="term" value="P:regulation of DNA-templated transcription"/>
    <property type="evidence" value="ECO:0007669"/>
    <property type="project" value="InterPro"/>
</dbReference>
<evidence type="ECO:0000256" key="2">
    <source>
        <dbReference type="ARBA" id="ARBA00012438"/>
    </source>
</evidence>
<dbReference type="InterPro" id="IPR000014">
    <property type="entry name" value="PAS"/>
</dbReference>
<dbReference type="SUPFAM" id="SSF55874">
    <property type="entry name" value="ATPase domain of HSP90 chaperone/DNA topoisomerase II/histidine kinase"/>
    <property type="match status" value="1"/>
</dbReference>
<dbReference type="EC" id="2.7.13.3" evidence="2"/>
<dbReference type="InterPro" id="IPR001610">
    <property type="entry name" value="PAC"/>
</dbReference>